<evidence type="ECO:0000313" key="1">
    <source>
        <dbReference type="EMBL" id="OGZ93812.1"/>
    </source>
</evidence>
<evidence type="ECO:0000313" key="2">
    <source>
        <dbReference type="Proteomes" id="UP000177152"/>
    </source>
</evidence>
<dbReference type="EMBL" id="MHQC01000050">
    <property type="protein sequence ID" value="OGZ93812.1"/>
    <property type="molecule type" value="Genomic_DNA"/>
</dbReference>
<organism evidence="1 2">
    <name type="scientific">Candidatus Sungbacteria bacterium RIFCSPHIGHO2_01_FULL_47_32</name>
    <dbReference type="NCBI Taxonomy" id="1802264"/>
    <lineage>
        <taxon>Bacteria</taxon>
        <taxon>Candidatus Sungiibacteriota</taxon>
    </lineage>
</organism>
<reference evidence="1 2" key="1">
    <citation type="journal article" date="2016" name="Nat. Commun.">
        <title>Thousands of microbial genomes shed light on interconnected biogeochemical processes in an aquifer system.</title>
        <authorList>
            <person name="Anantharaman K."/>
            <person name="Brown C.T."/>
            <person name="Hug L.A."/>
            <person name="Sharon I."/>
            <person name="Castelle C.J."/>
            <person name="Probst A.J."/>
            <person name="Thomas B.C."/>
            <person name="Singh A."/>
            <person name="Wilkins M.J."/>
            <person name="Karaoz U."/>
            <person name="Brodie E.L."/>
            <person name="Williams K.H."/>
            <person name="Hubbard S.S."/>
            <person name="Banfield J.F."/>
        </authorList>
    </citation>
    <scope>NUCLEOTIDE SEQUENCE [LARGE SCALE GENOMIC DNA]</scope>
</reference>
<dbReference type="Proteomes" id="UP000177152">
    <property type="component" value="Unassembled WGS sequence"/>
</dbReference>
<gene>
    <name evidence="1" type="ORF">A2633_05045</name>
</gene>
<protein>
    <submittedName>
        <fullName evidence="1">Uncharacterized protein</fullName>
    </submittedName>
</protein>
<dbReference type="AlphaFoldDB" id="A0A1G2K310"/>
<proteinExistence type="predicted"/>
<sequence>MNEGDSPFEKGRNFEKENAELLRNLWELSGEEIGELRSRIEVSRGLVRMFIHPFYEASEQYPEKSREAELLQRIDEGLKRIATLAEERTPAIFLMEPFRKVEELSRSFSDVALKNRLYVIPTHSASPQPFLNGDKEGLDADDCWSENWNILLDWFKELGVKKVMIGGQYLIIGRTIYHPEQGRASKDELELRGCVGAAGRMFEKDFEVEFSNFAFPKTQKDLKDAGLS</sequence>
<comment type="caution">
    <text evidence="1">The sequence shown here is derived from an EMBL/GenBank/DDBJ whole genome shotgun (WGS) entry which is preliminary data.</text>
</comment>
<name>A0A1G2K310_9BACT</name>
<accession>A0A1G2K310</accession>